<sequence length="319" mass="37057">MKAIVVLSLLLVLMGCSGGLNSKDEPISPNATNSTNELKQPIGIETTDVTFNDFIVPSEYQLKRNLSHSDIDATYRLYEFEVGNSLQEIEDWIRSESSRLGGEIMERYTFDTKSEESMDLIVLLPSKVGTRIISTYTPRYMDKKHLVIEETLIKQPRTIDQNYEDHALVIYTPTENGLIKESFKGNYYHQHTDIFSVYFYTQAFFQELIEVNKYNLELKYDMTKDELDYTVGYFDKEGNEMDPYDITDENRDEFTFGIQLKKDFLPRDETQRELILFNWAKTVLIGDKADSRVYEGSEKVNFLSAGKVFKSFTLYELVT</sequence>
<feature type="signal peptide" evidence="1">
    <location>
        <begin position="1"/>
        <end position="22"/>
    </location>
</feature>
<protein>
    <submittedName>
        <fullName evidence="2">Uncharacterized protein</fullName>
    </submittedName>
</protein>
<dbReference type="OrthoDB" id="2676956at2"/>
<keyword evidence="3" id="KW-1185">Reference proteome</keyword>
<dbReference type="AlphaFoldDB" id="A0A433Y691"/>
<dbReference type="Proteomes" id="UP000279446">
    <property type="component" value="Unassembled WGS sequence"/>
</dbReference>
<keyword evidence="1" id="KW-0732">Signal</keyword>
<comment type="caution">
    <text evidence="2">The sequence shown here is derived from an EMBL/GenBank/DDBJ whole genome shotgun (WGS) entry which is preliminary data.</text>
</comment>
<accession>A0A433Y691</accession>
<dbReference type="EMBL" id="RZNY01000015">
    <property type="protein sequence ID" value="RUT44461.1"/>
    <property type="molecule type" value="Genomic_DNA"/>
</dbReference>
<evidence type="ECO:0000313" key="2">
    <source>
        <dbReference type="EMBL" id="RUT44461.1"/>
    </source>
</evidence>
<evidence type="ECO:0000313" key="3">
    <source>
        <dbReference type="Proteomes" id="UP000279446"/>
    </source>
</evidence>
<name>A0A433Y691_9BACL</name>
<dbReference type="PROSITE" id="PS51257">
    <property type="entry name" value="PROKAR_LIPOPROTEIN"/>
    <property type="match status" value="1"/>
</dbReference>
<proteinExistence type="predicted"/>
<feature type="chain" id="PRO_5019047875" evidence="1">
    <location>
        <begin position="23"/>
        <end position="319"/>
    </location>
</feature>
<evidence type="ECO:0000256" key="1">
    <source>
        <dbReference type="SAM" id="SignalP"/>
    </source>
</evidence>
<dbReference type="RefSeq" id="WP_127193406.1">
    <property type="nucleotide sequence ID" value="NZ_RZNY01000015.1"/>
</dbReference>
<gene>
    <name evidence="2" type="ORF">EJP82_17750</name>
</gene>
<organism evidence="2 3">
    <name type="scientific">Paenibacillus anaericanus</name>
    <dbReference type="NCBI Taxonomy" id="170367"/>
    <lineage>
        <taxon>Bacteria</taxon>
        <taxon>Bacillati</taxon>
        <taxon>Bacillota</taxon>
        <taxon>Bacilli</taxon>
        <taxon>Bacillales</taxon>
        <taxon>Paenibacillaceae</taxon>
        <taxon>Paenibacillus</taxon>
    </lineage>
</organism>
<reference evidence="2 3" key="1">
    <citation type="submission" date="2018-12" db="EMBL/GenBank/DDBJ databases">
        <authorList>
            <person name="Sun L."/>
            <person name="Chen Z."/>
        </authorList>
    </citation>
    <scope>NUCLEOTIDE SEQUENCE [LARGE SCALE GENOMIC DNA]</scope>
    <source>
        <strain evidence="2 3">DSM 15890</strain>
    </source>
</reference>